<dbReference type="AlphaFoldDB" id="X1GBD8"/>
<comment type="caution">
    <text evidence="1">The sequence shown here is derived from an EMBL/GenBank/DDBJ whole genome shotgun (WGS) entry which is preliminary data.</text>
</comment>
<reference evidence="1" key="1">
    <citation type="journal article" date="2014" name="Front. Microbiol.">
        <title>High frequency of phylogenetically diverse reductive dehalogenase-homologous genes in deep subseafloor sedimentary metagenomes.</title>
        <authorList>
            <person name="Kawai M."/>
            <person name="Futagami T."/>
            <person name="Toyoda A."/>
            <person name="Takaki Y."/>
            <person name="Nishi S."/>
            <person name="Hori S."/>
            <person name="Arai W."/>
            <person name="Tsubouchi T."/>
            <person name="Morono Y."/>
            <person name="Uchiyama I."/>
            <person name="Ito T."/>
            <person name="Fujiyama A."/>
            <person name="Inagaki F."/>
            <person name="Takami H."/>
        </authorList>
    </citation>
    <scope>NUCLEOTIDE SEQUENCE</scope>
    <source>
        <strain evidence="1">Expedition CK06-06</strain>
    </source>
</reference>
<name>X1GBD8_9ZZZZ</name>
<proteinExistence type="predicted"/>
<sequence length="120" mass="13611">MCLAHYTFMVARTYPQLEKNESLYHTFFVTKLKEGEKYWFAFGADANFSPSPSVSPIFEKTHPGGSPFTTIRRPDAPGDLCDLPSQVGEPCPDHYLNVDEATSDEYDTSVINNNPRTTWR</sequence>
<feature type="non-terminal residue" evidence="1">
    <location>
        <position position="120"/>
    </location>
</feature>
<accession>X1GBD8</accession>
<protein>
    <submittedName>
        <fullName evidence="1">Uncharacterized protein</fullName>
    </submittedName>
</protein>
<evidence type="ECO:0000313" key="1">
    <source>
        <dbReference type="EMBL" id="GAH42130.1"/>
    </source>
</evidence>
<dbReference type="EMBL" id="BARU01012515">
    <property type="protein sequence ID" value="GAH42130.1"/>
    <property type="molecule type" value="Genomic_DNA"/>
</dbReference>
<organism evidence="1">
    <name type="scientific">marine sediment metagenome</name>
    <dbReference type="NCBI Taxonomy" id="412755"/>
    <lineage>
        <taxon>unclassified sequences</taxon>
        <taxon>metagenomes</taxon>
        <taxon>ecological metagenomes</taxon>
    </lineage>
</organism>
<gene>
    <name evidence="1" type="ORF">S03H2_23052</name>
</gene>